<feature type="compositionally biased region" description="Gly residues" evidence="6">
    <location>
        <begin position="247"/>
        <end position="258"/>
    </location>
</feature>
<dbReference type="NCBIfam" id="TIGR00442">
    <property type="entry name" value="hisS"/>
    <property type="match status" value="1"/>
</dbReference>
<reference evidence="8 9" key="1">
    <citation type="submission" date="2019-07" db="EMBL/GenBank/DDBJ databases">
        <title>Genomes of Cafeteria roenbergensis.</title>
        <authorList>
            <person name="Fischer M.G."/>
            <person name="Hackl T."/>
            <person name="Roman M."/>
        </authorList>
    </citation>
    <scope>NUCLEOTIDE SEQUENCE [LARGE SCALE GENOMIC DNA]</scope>
    <source>
        <strain evidence="8 9">BVI</strain>
    </source>
</reference>
<dbReference type="InterPro" id="IPR015807">
    <property type="entry name" value="His-tRNA-ligase"/>
</dbReference>
<organism evidence="8 9">
    <name type="scientific">Cafeteria roenbergensis</name>
    <name type="common">Marine flagellate</name>
    <dbReference type="NCBI Taxonomy" id="33653"/>
    <lineage>
        <taxon>Eukaryota</taxon>
        <taxon>Sar</taxon>
        <taxon>Stramenopiles</taxon>
        <taxon>Bigyra</taxon>
        <taxon>Opalozoa</taxon>
        <taxon>Bicosoecida</taxon>
        <taxon>Cafeteriaceae</taxon>
        <taxon>Cafeteria</taxon>
    </lineage>
</organism>
<dbReference type="Pfam" id="PF03129">
    <property type="entry name" value="HGTP_anticodon"/>
    <property type="match status" value="1"/>
</dbReference>
<dbReference type="GO" id="GO:0005524">
    <property type="term" value="F:ATP binding"/>
    <property type="evidence" value="ECO:0007669"/>
    <property type="project" value="InterPro"/>
</dbReference>
<evidence type="ECO:0000256" key="6">
    <source>
        <dbReference type="SAM" id="MobiDB-lite"/>
    </source>
</evidence>
<feature type="compositionally biased region" description="Low complexity" evidence="6">
    <location>
        <begin position="709"/>
        <end position="733"/>
    </location>
</feature>
<evidence type="ECO:0000256" key="3">
    <source>
        <dbReference type="ARBA" id="ARBA00022741"/>
    </source>
</evidence>
<dbReference type="InterPro" id="IPR006195">
    <property type="entry name" value="aa-tRNA-synth_II"/>
</dbReference>
<comment type="catalytic activity">
    <reaction evidence="5">
        <text>tRNA(His) + L-histidine + ATP = L-histidyl-tRNA(His) + AMP + diphosphate + H(+)</text>
        <dbReference type="Rhea" id="RHEA:17313"/>
        <dbReference type="Rhea" id="RHEA-COMP:9665"/>
        <dbReference type="Rhea" id="RHEA-COMP:9689"/>
        <dbReference type="ChEBI" id="CHEBI:15378"/>
        <dbReference type="ChEBI" id="CHEBI:30616"/>
        <dbReference type="ChEBI" id="CHEBI:33019"/>
        <dbReference type="ChEBI" id="CHEBI:57595"/>
        <dbReference type="ChEBI" id="CHEBI:78442"/>
        <dbReference type="ChEBI" id="CHEBI:78527"/>
        <dbReference type="ChEBI" id="CHEBI:456215"/>
        <dbReference type="EC" id="6.1.1.21"/>
    </reaction>
</comment>
<evidence type="ECO:0000256" key="1">
    <source>
        <dbReference type="ARBA" id="ARBA00008226"/>
    </source>
</evidence>
<dbReference type="HAMAP" id="MF_00127">
    <property type="entry name" value="His_tRNA_synth"/>
    <property type="match status" value="1"/>
</dbReference>
<feature type="region of interest" description="Disordered" evidence="6">
    <location>
        <begin position="689"/>
        <end position="769"/>
    </location>
</feature>
<evidence type="ECO:0000313" key="9">
    <source>
        <dbReference type="Proteomes" id="UP000323011"/>
    </source>
</evidence>
<evidence type="ECO:0000259" key="7">
    <source>
        <dbReference type="PROSITE" id="PS50862"/>
    </source>
</evidence>
<evidence type="ECO:0000313" key="8">
    <source>
        <dbReference type="EMBL" id="KAA0148322.1"/>
    </source>
</evidence>
<dbReference type="InterPro" id="IPR004516">
    <property type="entry name" value="HisRS/HisZ"/>
</dbReference>
<evidence type="ECO:0000256" key="4">
    <source>
        <dbReference type="ARBA" id="ARBA00030619"/>
    </source>
</evidence>
<feature type="compositionally biased region" description="Basic and acidic residues" evidence="6">
    <location>
        <begin position="64"/>
        <end position="76"/>
    </location>
</feature>
<dbReference type="Gene3D" id="3.30.930.10">
    <property type="entry name" value="Bira Bifunctional Protein, Domain 2"/>
    <property type="match status" value="1"/>
</dbReference>
<feature type="domain" description="Aminoacyl-transfer RNA synthetases class-II family profile" evidence="7">
    <location>
        <begin position="784"/>
        <end position="1123"/>
    </location>
</feature>
<feature type="compositionally biased region" description="Basic and acidic residues" evidence="6">
    <location>
        <begin position="227"/>
        <end position="237"/>
    </location>
</feature>
<evidence type="ECO:0000256" key="5">
    <source>
        <dbReference type="ARBA" id="ARBA00047639"/>
    </source>
</evidence>
<dbReference type="AlphaFoldDB" id="A0A5A8C5K0"/>
<dbReference type="GO" id="GO:0004821">
    <property type="term" value="F:histidine-tRNA ligase activity"/>
    <property type="evidence" value="ECO:0007669"/>
    <property type="project" value="UniProtKB-EC"/>
</dbReference>
<feature type="compositionally biased region" description="Acidic residues" evidence="6">
    <location>
        <begin position="80"/>
        <end position="94"/>
    </location>
</feature>
<feature type="region of interest" description="Disordered" evidence="6">
    <location>
        <begin position="597"/>
        <end position="621"/>
    </location>
</feature>
<feature type="region of interest" description="Disordered" evidence="6">
    <location>
        <begin position="220"/>
        <end position="268"/>
    </location>
</feature>
<dbReference type="GO" id="GO:0006427">
    <property type="term" value="P:histidyl-tRNA aminoacylation"/>
    <property type="evidence" value="ECO:0007669"/>
    <property type="project" value="InterPro"/>
</dbReference>
<dbReference type="InterPro" id="IPR041715">
    <property type="entry name" value="HisRS-like_core"/>
</dbReference>
<dbReference type="InterPro" id="IPR004154">
    <property type="entry name" value="Anticodon-bd"/>
</dbReference>
<keyword evidence="9" id="KW-1185">Reference proteome</keyword>
<comment type="caution">
    <text evidence="8">The sequence shown here is derived from an EMBL/GenBank/DDBJ whole genome shotgun (WGS) entry which is preliminary data.</text>
</comment>
<feature type="compositionally biased region" description="Low complexity" evidence="6">
    <location>
        <begin position="35"/>
        <end position="52"/>
    </location>
</feature>
<keyword evidence="3" id="KW-0547">Nucleotide-binding</keyword>
<feature type="compositionally biased region" description="Polar residues" evidence="6">
    <location>
        <begin position="746"/>
        <end position="765"/>
    </location>
</feature>
<dbReference type="SUPFAM" id="SSF55681">
    <property type="entry name" value="Class II aaRS and biotin synthetases"/>
    <property type="match status" value="1"/>
</dbReference>
<proteinExistence type="inferred from homology"/>
<protein>
    <recommendedName>
        <fullName evidence="2">histidine--tRNA ligase</fullName>
        <ecNumber evidence="2">6.1.1.21</ecNumber>
    </recommendedName>
    <alternativeName>
        <fullName evidence="4">Histidyl-tRNA synthetase</fullName>
    </alternativeName>
</protein>
<dbReference type="Proteomes" id="UP000323011">
    <property type="component" value="Unassembled WGS sequence"/>
</dbReference>
<feature type="compositionally biased region" description="Low complexity" evidence="6">
    <location>
        <begin position="259"/>
        <end position="268"/>
    </location>
</feature>
<name>A0A5A8C5K0_CAFRO</name>
<sequence length="1230" mass="125910">MTAAGGVTWWVPGPLADWAGADVTRSVAEAEDRVASLSRSAAAAAGPSSGAGEPSDGIPAMPEARAETDGAKDGAKDGAAAEEEEEEEVEEEEGAWVTVRTAVDASSGALVTVRLDACPVADPRAAAAAARRDAAAVRQMDMPMPRYRRARETLRLRLLQQRLAQEHDAERRQLLGGPWTGADVDDVATPATALGLAAMAAPLPAPAHAREAAELLKVREGQAAASAERREAEAKEADDADSEDDGGGVAQDGLGESGEGASAGNNSGVDPELARWVLGWADGAGRVGRVVVVQFPDGRVLVRHGDGTLIACEPGPFTPAQKSSLERLFAAAAAGSTAQLPAEVGDHPTGDSAPAAAPAPAPPLPWTKLPVGLAMAAGAGGAPRPRRVVVASPGSMATLELNPAYHEAAMRHAAGLPVKLAGSGMQTRLTVCTPDNAVVSADYDPSVTARVPARVRLLRRDGARMALLSTGRLTFRPADAPGVPEEEAEAAAAAAAAAGAASPVASQLQGRAAAEAQPSSEAAAGVYAFALGTGEMEMLDAEQSFFAVGPHGETVVDVAGAAFGDEAQPTPGELRRERQRQREAGVMAGPLAVIFANDDEDKDSPRPGTGASGQSPGRGTVGWAAVTERDELDDEALASLAVDEAACAAWREQVANTVDRFRVADTREAGDVSAADDITARILAVRNGSAPALAPSEPGSRRDSEHGGAAPAAAADARPSSRPRSRIAVSRAALASASPTRRAGHSGNTVLGSSQRRWASGQSSRPVKGMRDLHGEDMASLAAVRAAFWDTVGLYGFEEWQTPILESSGVFTGSLGADSDVVAKEMFRFSTLGGEDVCMRPEGTAAIMRAAVRAGMAASGRAVRAAYLGPMFRYERPQRGRYRQFTQCGVELLGDPSVEADAEAIAAALDFLREAGVPPSGSRLELQLNSLGDDESRRSHAAALTAYLERHRSELSAESVARLNRGSCLRVLDSKHPGDQAVAASAPRTLDHLSAASGARHARLEALLERLGVDCVVPAPSLVRGLDYYKECVFEAVLRPTELGEGPCGDGSAGDWAGAAPAADAEAAGLAASRVGTVLAGGRYDGLTQRFGAPSLPGIGWAAGADRVALLGGTRANVHEWRPSVAVLVLGDGEAQGSAACGAAAVARQALKAAGAAAGSSVSLQAGTGTKVGARLAAAARAGATHAIIVGEDEVREGSIVVRHLASRAQQRVETTAAAIGAALLHVGSQ</sequence>
<dbReference type="EMBL" id="VLTN01000054">
    <property type="protein sequence ID" value="KAA0148322.1"/>
    <property type="molecule type" value="Genomic_DNA"/>
</dbReference>
<dbReference type="CDD" id="cd00773">
    <property type="entry name" value="HisRS-like_core"/>
    <property type="match status" value="1"/>
</dbReference>
<gene>
    <name evidence="8" type="ORF">FNF29_06709</name>
</gene>
<dbReference type="PANTHER" id="PTHR43707:SF1">
    <property type="entry name" value="HISTIDINE--TRNA LIGASE, MITOCHONDRIAL-RELATED"/>
    <property type="match status" value="1"/>
</dbReference>
<dbReference type="PROSITE" id="PS50862">
    <property type="entry name" value="AA_TRNA_LIGASE_II"/>
    <property type="match status" value="1"/>
</dbReference>
<feature type="region of interest" description="Disordered" evidence="6">
    <location>
        <begin position="31"/>
        <end position="98"/>
    </location>
</feature>
<dbReference type="EC" id="6.1.1.21" evidence="2"/>
<dbReference type="Pfam" id="PF13393">
    <property type="entry name" value="tRNA-synt_His"/>
    <property type="match status" value="1"/>
</dbReference>
<dbReference type="Gene3D" id="3.40.50.800">
    <property type="entry name" value="Anticodon-binding domain"/>
    <property type="match status" value="1"/>
</dbReference>
<dbReference type="SUPFAM" id="SSF52954">
    <property type="entry name" value="Class II aaRS ABD-related"/>
    <property type="match status" value="1"/>
</dbReference>
<feature type="region of interest" description="Disordered" evidence="6">
    <location>
        <begin position="342"/>
        <end position="361"/>
    </location>
</feature>
<dbReference type="InterPro" id="IPR036621">
    <property type="entry name" value="Anticodon-bd_dom_sf"/>
</dbReference>
<dbReference type="InterPro" id="IPR045864">
    <property type="entry name" value="aa-tRNA-synth_II/BPL/LPL"/>
</dbReference>
<dbReference type="PANTHER" id="PTHR43707">
    <property type="entry name" value="HISTIDYL-TRNA SYNTHETASE"/>
    <property type="match status" value="1"/>
</dbReference>
<dbReference type="GO" id="GO:0005737">
    <property type="term" value="C:cytoplasm"/>
    <property type="evidence" value="ECO:0007669"/>
    <property type="project" value="InterPro"/>
</dbReference>
<accession>A0A5A8C5K0</accession>
<evidence type="ECO:0000256" key="2">
    <source>
        <dbReference type="ARBA" id="ARBA00012815"/>
    </source>
</evidence>
<comment type="similarity">
    <text evidence="1">Belongs to the class-II aminoacyl-tRNA synthetase family.</text>
</comment>